<reference evidence="1 2" key="1">
    <citation type="journal article" date="2019" name="Nat. Ecol. Evol.">
        <title>Megaphylogeny resolves global patterns of mushroom evolution.</title>
        <authorList>
            <person name="Varga T."/>
            <person name="Krizsan K."/>
            <person name="Foldi C."/>
            <person name="Dima B."/>
            <person name="Sanchez-Garcia M."/>
            <person name="Sanchez-Ramirez S."/>
            <person name="Szollosi G.J."/>
            <person name="Szarkandi J.G."/>
            <person name="Papp V."/>
            <person name="Albert L."/>
            <person name="Andreopoulos W."/>
            <person name="Angelini C."/>
            <person name="Antonin V."/>
            <person name="Barry K.W."/>
            <person name="Bougher N.L."/>
            <person name="Buchanan P."/>
            <person name="Buyck B."/>
            <person name="Bense V."/>
            <person name="Catcheside P."/>
            <person name="Chovatia M."/>
            <person name="Cooper J."/>
            <person name="Damon W."/>
            <person name="Desjardin D."/>
            <person name="Finy P."/>
            <person name="Geml J."/>
            <person name="Haridas S."/>
            <person name="Hughes K."/>
            <person name="Justo A."/>
            <person name="Karasinski D."/>
            <person name="Kautmanova I."/>
            <person name="Kiss B."/>
            <person name="Kocsube S."/>
            <person name="Kotiranta H."/>
            <person name="LaButti K.M."/>
            <person name="Lechner B.E."/>
            <person name="Liimatainen K."/>
            <person name="Lipzen A."/>
            <person name="Lukacs Z."/>
            <person name="Mihaltcheva S."/>
            <person name="Morgado L.N."/>
            <person name="Niskanen T."/>
            <person name="Noordeloos M.E."/>
            <person name="Ohm R.A."/>
            <person name="Ortiz-Santana B."/>
            <person name="Ovrebo C."/>
            <person name="Racz N."/>
            <person name="Riley R."/>
            <person name="Savchenko A."/>
            <person name="Shiryaev A."/>
            <person name="Soop K."/>
            <person name="Spirin V."/>
            <person name="Szebenyi C."/>
            <person name="Tomsovsky M."/>
            <person name="Tulloss R.E."/>
            <person name="Uehling J."/>
            <person name="Grigoriev I.V."/>
            <person name="Vagvolgyi C."/>
            <person name="Papp T."/>
            <person name="Martin F.M."/>
            <person name="Miettinen O."/>
            <person name="Hibbett D.S."/>
            <person name="Nagy L.G."/>
        </authorList>
    </citation>
    <scope>NUCLEOTIDE SEQUENCE [LARGE SCALE GENOMIC DNA]</scope>
    <source>
        <strain evidence="1 2">HHB13444</strain>
    </source>
</reference>
<protein>
    <submittedName>
        <fullName evidence="1">Uncharacterized protein</fullName>
    </submittedName>
</protein>
<name>A0A5C3PHN7_9APHY</name>
<organism evidence="1 2">
    <name type="scientific">Polyporus arcularius HHB13444</name>
    <dbReference type="NCBI Taxonomy" id="1314778"/>
    <lineage>
        <taxon>Eukaryota</taxon>
        <taxon>Fungi</taxon>
        <taxon>Dikarya</taxon>
        <taxon>Basidiomycota</taxon>
        <taxon>Agaricomycotina</taxon>
        <taxon>Agaricomycetes</taxon>
        <taxon>Polyporales</taxon>
        <taxon>Polyporaceae</taxon>
        <taxon>Polyporus</taxon>
    </lineage>
</organism>
<dbReference type="Proteomes" id="UP000308197">
    <property type="component" value="Unassembled WGS sequence"/>
</dbReference>
<evidence type="ECO:0000313" key="1">
    <source>
        <dbReference type="EMBL" id="TFK89314.1"/>
    </source>
</evidence>
<sequence length="151" mass="16821">MSWLRTRVLLHQDCDGIWPWIPDRRDYPGSTSSSPHRKHAEARRAVSKVSACTLAAFLTALSLVLSKLLSVAKGYREDRTASVHGRTRSRSAPRAWRACGPAVLIVYHDGLSCSRDLPWFTSASVSPRHTTCRRGQVRSIIRDQPASGTQL</sequence>
<dbReference type="InParanoid" id="A0A5C3PHN7"/>
<accession>A0A5C3PHN7</accession>
<evidence type="ECO:0000313" key="2">
    <source>
        <dbReference type="Proteomes" id="UP000308197"/>
    </source>
</evidence>
<proteinExistence type="predicted"/>
<keyword evidence="2" id="KW-1185">Reference proteome</keyword>
<dbReference type="EMBL" id="ML211080">
    <property type="protein sequence ID" value="TFK89314.1"/>
    <property type="molecule type" value="Genomic_DNA"/>
</dbReference>
<gene>
    <name evidence="1" type="ORF">K466DRAFT_33079</name>
</gene>
<dbReference type="AlphaFoldDB" id="A0A5C3PHN7"/>